<dbReference type="AlphaFoldDB" id="A0A1X7BQ90"/>
<organism evidence="3 4">
    <name type="scientific">Roseovarius aestuarii</name>
    <dbReference type="NCBI Taxonomy" id="475083"/>
    <lineage>
        <taxon>Bacteria</taxon>
        <taxon>Pseudomonadati</taxon>
        <taxon>Pseudomonadota</taxon>
        <taxon>Alphaproteobacteria</taxon>
        <taxon>Rhodobacterales</taxon>
        <taxon>Roseobacteraceae</taxon>
        <taxon>Roseovarius</taxon>
    </lineage>
</organism>
<evidence type="ECO:0000256" key="2">
    <source>
        <dbReference type="SAM" id="SignalP"/>
    </source>
</evidence>
<evidence type="ECO:0000313" key="4">
    <source>
        <dbReference type="Proteomes" id="UP000193224"/>
    </source>
</evidence>
<feature type="region of interest" description="Disordered" evidence="1">
    <location>
        <begin position="27"/>
        <end position="52"/>
    </location>
</feature>
<evidence type="ECO:0000256" key="1">
    <source>
        <dbReference type="SAM" id="MobiDB-lite"/>
    </source>
</evidence>
<protein>
    <submittedName>
        <fullName evidence="3">Uncharacterized protein</fullName>
    </submittedName>
</protein>
<feature type="signal peptide" evidence="2">
    <location>
        <begin position="1"/>
        <end position="21"/>
    </location>
</feature>
<feature type="chain" id="PRO_5013163311" evidence="2">
    <location>
        <begin position="22"/>
        <end position="52"/>
    </location>
</feature>
<accession>A0A1X7BQ90</accession>
<keyword evidence="4" id="KW-1185">Reference proteome</keyword>
<keyword evidence="2" id="KW-0732">Signal</keyword>
<dbReference type="RefSeq" id="WP_176237636.1">
    <property type="nucleotide sequence ID" value="NZ_FWXB01000003.1"/>
</dbReference>
<dbReference type="Proteomes" id="UP000193224">
    <property type="component" value="Unassembled WGS sequence"/>
</dbReference>
<evidence type="ECO:0000313" key="3">
    <source>
        <dbReference type="EMBL" id="SMC11369.1"/>
    </source>
</evidence>
<sequence>MKNPLIAFVVALSLTASPVMAQSFDMGSLTPTLDFPEPNPEPVTQDRTGIDK</sequence>
<name>A0A1X7BQ90_9RHOB</name>
<gene>
    <name evidence="3" type="ORF">ROA7745_01181</name>
</gene>
<proteinExistence type="predicted"/>
<reference evidence="3 4" key="1">
    <citation type="submission" date="2017-03" db="EMBL/GenBank/DDBJ databases">
        <authorList>
            <person name="Afonso C.L."/>
            <person name="Miller P.J."/>
            <person name="Scott M.A."/>
            <person name="Spackman E."/>
            <person name="Goraichik I."/>
            <person name="Dimitrov K.M."/>
            <person name="Suarez D.L."/>
            <person name="Swayne D.E."/>
        </authorList>
    </citation>
    <scope>NUCLEOTIDE SEQUENCE [LARGE SCALE GENOMIC DNA]</scope>
    <source>
        <strain evidence="3 4">CECT 7745</strain>
    </source>
</reference>
<dbReference type="EMBL" id="FWXB01000003">
    <property type="protein sequence ID" value="SMC11369.1"/>
    <property type="molecule type" value="Genomic_DNA"/>
</dbReference>